<name>A0AAV7TEG8_PLEWA</name>
<dbReference type="Proteomes" id="UP001066276">
    <property type="component" value="Chromosome 3_2"/>
</dbReference>
<evidence type="ECO:0000313" key="2">
    <source>
        <dbReference type="Proteomes" id="UP001066276"/>
    </source>
</evidence>
<sequence>MLLSSKKGSEVRPAVYQACQVNQPEERERFGATILNLREKNTTAAMISIHENVDWKYYDGGIRDGECPSVSAVQVGGDIDYELDCDEEDEDL</sequence>
<dbReference type="EMBL" id="JANPWB010000006">
    <property type="protein sequence ID" value="KAJ1174927.1"/>
    <property type="molecule type" value="Genomic_DNA"/>
</dbReference>
<proteinExistence type="predicted"/>
<gene>
    <name evidence="1" type="ORF">NDU88_000218</name>
</gene>
<keyword evidence="2" id="KW-1185">Reference proteome</keyword>
<evidence type="ECO:0000313" key="1">
    <source>
        <dbReference type="EMBL" id="KAJ1174927.1"/>
    </source>
</evidence>
<reference evidence="1" key="1">
    <citation type="journal article" date="2022" name="bioRxiv">
        <title>Sequencing and chromosome-scale assembly of the giantPleurodeles waltlgenome.</title>
        <authorList>
            <person name="Brown T."/>
            <person name="Elewa A."/>
            <person name="Iarovenko S."/>
            <person name="Subramanian E."/>
            <person name="Araus A.J."/>
            <person name="Petzold A."/>
            <person name="Susuki M."/>
            <person name="Suzuki K.-i.T."/>
            <person name="Hayashi T."/>
            <person name="Toyoda A."/>
            <person name="Oliveira C."/>
            <person name="Osipova E."/>
            <person name="Leigh N.D."/>
            <person name="Simon A."/>
            <person name="Yun M.H."/>
        </authorList>
    </citation>
    <scope>NUCLEOTIDE SEQUENCE</scope>
    <source>
        <strain evidence="1">20211129_DDA</strain>
        <tissue evidence="1">Liver</tissue>
    </source>
</reference>
<accession>A0AAV7TEG8</accession>
<organism evidence="1 2">
    <name type="scientific">Pleurodeles waltl</name>
    <name type="common">Iberian ribbed newt</name>
    <dbReference type="NCBI Taxonomy" id="8319"/>
    <lineage>
        <taxon>Eukaryota</taxon>
        <taxon>Metazoa</taxon>
        <taxon>Chordata</taxon>
        <taxon>Craniata</taxon>
        <taxon>Vertebrata</taxon>
        <taxon>Euteleostomi</taxon>
        <taxon>Amphibia</taxon>
        <taxon>Batrachia</taxon>
        <taxon>Caudata</taxon>
        <taxon>Salamandroidea</taxon>
        <taxon>Salamandridae</taxon>
        <taxon>Pleurodelinae</taxon>
        <taxon>Pleurodeles</taxon>
    </lineage>
</organism>
<dbReference type="AlphaFoldDB" id="A0AAV7TEG8"/>
<comment type="caution">
    <text evidence="1">The sequence shown here is derived from an EMBL/GenBank/DDBJ whole genome shotgun (WGS) entry which is preliminary data.</text>
</comment>
<protein>
    <submittedName>
        <fullName evidence="1">Uncharacterized protein</fullName>
    </submittedName>
</protein>